<gene>
    <name evidence="2" type="ORF">GQ466_04805</name>
</gene>
<reference evidence="2 3" key="1">
    <citation type="submission" date="2019-12" db="EMBL/GenBank/DDBJ databases">
        <title>Nocardia macrotermitis sp. nov. and Nocardia aurantia sp. nov., isolated from the gut of the fungus growing-termite Macrotermes natalensis.</title>
        <authorList>
            <person name="Christine B."/>
            <person name="Rene B."/>
        </authorList>
    </citation>
    <scope>NUCLEOTIDE SEQUENCE [LARGE SCALE GENOMIC DNA]</scope>
    <source>
        <strain evidence="2 3">DSM 102126</strain>
    </source>
</reference>
<proteinExistence type="predicted"/>
<keyword evidence="3" id="KW-1185">Reference proteome</keyword>
<evidence type="ECO:0000313" key="3">
    <source>
        <dbReference type="Proteomes" id="UP000431901"/>
    </source>
</evidence>
<evidence type="ECO:0000256" key="1">
    <source>
        <dbReference type="SAM" id="MobiDB-lite"/>
    </source>
</evidence>
<feature type="compositionally biased region" description="Pro residues" evidence="1">
    <location>
        <begin position="34"/>
        <end position="49"/>
    </location>
</feature>
<organism evidence="2 3">
    <name type="scientific">Actinomadura rayongensis</name>
    <dbReference type="NCBI Taxonomy" id="1429076"/>
    <lineage>
        <taxon>Bacteria</taxon>
        <taxon>Bacillati</taxon>
        <taxon>Actinomycetota</taxon>
        <taxon>Actinomycetes</taxon>
        <taxon>Streptosporangiales</taxon>
        <taxon>Thermomonosporaceae</taxon>
        <taxon>Actinomadura</taxon>
    </lineage>
</organism>
<dbReference type="EMBL" id="WUTW01000001">
    <property type="protein sequence ID" value="MXQ63347.1"/>
    <property type="molecule type" value="Genomic_DNA"/>
</dbReference>
<evidence type="ECO:0000313" key="2">
    <source>
        <dbReference type="EMBL" id="MXQ63347.1"/>
    </source>
</evidence>
<name>A0A6I4VZC9_9ACTN</name>
<feature type="region of interest" description="Disordered" evidence="1">
    <location>
        <begin position="1"/>
        <end position="84"/>
    </location>
</feature>
<comment type="caution">
    <text evidence="2">The sequence shown here is derived from an EMBL/GenBank/DDBJ whole genome shotgun (WGS) entry which is preliminary data.</text>
</comment>
<accession>A0A6I4VZC9</accession>
<dbReference type="Proteomes" id="UP000431901">
    <property type="component" value="Unassembled WGS sequence"/>
</dbReference>
<dbReference type="RefSeq" id="WP_161101520.1">
    <property type="nucleotide sequence ID" value="NZ_JBHLYI010000002.1"/>
</dbReference>
<dbReference type="AlphaFoldDB" id="A0A6I4VZC9"/>
<protein>
    <submittedName>
        <fullName evidence="2">Uncharacterized protein</fullName>
    </submittedName>
</protein>
<sequence>MPHETPHHKCRHAHVQGESDGLIETQGINAGPPIDAPPPPAAAPAPAADPPEHPATAGDLYDERVGLPGQKPGYPGQQNSIETS</sequence>